<evidence type="ECO:0000313" key="2">
    <source>
        <dbReference type="Proteomes" id="UP000837801"/>
    </source>
</evidence>
<evidence type="ECO:0000313" key="1">
    <source>
        <dbReference type="EMBL" id="CAH2355503.1"/>
    </source>
</evidence>
<protein>
    <submittedName>
        <fullName evidence="1">Uncharacterized protein</fullName>
    </submittedName>
</protein>
<name>A0A9P0W1C6_9ASCO</name>
<accession>A0A9P0W1C6</accession>
<dbReference type="OrthoDB" id="4022836at2759"/>
<proteinExistence type="predicted"/>
<keyword evidence="2" id="KW-1185">Reference proteome</keyword>
<sequence length="279" mass="32050">MKVNPFYLFALFTFAASSEPNLGSELRFNQASQPIRLFNYHSWDDVPLSVFKDKDVAISLEYEESTILHHSSLNTASRSIPNGSFNFEFHNNNDKEVRDSAEDHYWYEFKTKNIRRFTDKMRPITGCLNQQHGDGGSLVGTFTKEFGKTSSFDLAFGYTFNDTIKVGLDYIYSVSSSIVLETSYSCAVPANSTGQVFIQPKLLRYEEPKYRQITVHWNSPWYNPIVKEPVGLVIDDWTTTDTFEIVNFNSKPVYKCVIDPQLLECSSDIYGDNWVTEFT</sequence>
<gene>
    <name evidence="1" type="ORF">CLIB1423_27S01068</name>
</gene>
<comment type="caution">
    <text evidence="1">The sequence shown here is derived from an EMBL/GenBank/DDBJ whole genome shotgun (WGS) entry which is preliminary data.</text>
</comment>
<dbReference type="EMBL" id="CAKXYY010000027">
    <property type="protein sequence ID" value="CAH2355503.1"/>
    <property type="molecule type" value="Genomic_DNA"/>
</dbReference>
<organism evidence="1 2">
    <name type="scientific">[Candida] railenensis</name>
    <dbReference type="NCBI Taxonomy" id="45579"/>
    <lineage>
        <taxon>Eukaryota</taxon>
        <taxon>Fungi</taxon>
        <taxon>Dikarya</taxon>
        <taxon>Ascomycota</taxon>
        <taxon>Saccharomycotina</taxon>
        <taxon>Pichiomycetes</taxon>
        <taxon>Debaryomycetaceae</taxon>
        <taxon>Kurtzmaniella</taxon>
    </lineage>
</organism>
<dbReference type="Proteomes" id="UP000837801">
    <property type="component" value="Unassembled WGS sequence"/>
</dbReference>
<reference evidence="1" key="1">
    <citation type="submission" date="2022-03" db="EMBL/GenBank/DDBJ databases">
        <authorList>
            <person name="Legras J.-L."/>
            <person name="Devillers H."/>
            <person name="Grondin C."/>
        </authorList>
    </citation>
    <scope>NUCLEOTIDE SEQUENCE</scope>
    <source>
        <strain evidence="1">CLIB 1423</strain>
    </source>
</reference>
<dbReference type="AlphaFoldDB" id="A0A9P0W1C6"/>